<organism evidence="1 2">
    <name type="scientific">Tenuibacillus multivorans</name>
    <dbReference type="NCBI Taxonomy" id="237069"/>
    <lineage>
        <taxon>Bacteria</taxon>
        <taxon>Bacillati</taxon>
        <taxon>Bacillota</taxon>
        <taxon>Bacilli</taxon>
        <taxon>Bacillales</taxon>
        <taxon>Bacillaceae</taxon>
        <taxon>Tenuibacillus</taxon>
    </lineage>
</organism>
<gene>
    <name evidence="1" type="ORF">SAMN05216498_0318</name>
</gene>
<dbReference type="Proteomes" id="UP000199334">
    <property type="component" value="Unassembled WGS sequence"/>
</dbReference>
<dbReference type="RefSeq" id="WP_093857860.1">
    <property type="nucleotide sequence ID" value="NZ_BJVZ01000017.1"/>
</dbReference>
<dbReference type="AlphaFoldDB" id="A0A1H0FQB4"/>
<dbReference type="OrthoDB" id="2939047at2"/>
<evidence type="ECO:0000313" key="2">
    <source>
        <dbReference type="Proteomes" id="UP000199334"/>
    </source>
</evidence>
<dbReference type="EMBL" id="FNIG01000013">
    <property type="protein sequence ID" value="SDN96868.1"/>
    <property type="molecule type" value="Genomic_DNA"/>
</dbReference>
<sequence>MNRTDLIKQGLFLKGLPIYETDIQHIQNIHFTINQAQTPLNAFPNLNKTVPITVVDKRLMLWQN</sequence>
<protein>
    <submittedName>
        <fullName evidence="1">Uncharacterized protein</fullName>
    </submittedName>
</protein>
<accession>A0A1H0FQB4</accession>
<reference evidence="1 2" key="1">
    <citation type="submission" date="2016-10" db="EMBL/GenBank/DDBJ databases">
        <authorList>
            <person name="de Groot N.N."/>
        </authorList>
    </citation>
    <scope>NUCLEOTIDE SEQUENCE [LARGE SCALE GENOMIC DNA]</scope>
    <source>
        <strain evidence="1 2">CGMCC 1.3442</strain>
    </source>
</reference>
<keyword evidence="2" id="KW-1185">Reference proteome</keyword>
<name>A0A1H0FQB4_9BACI</name>
<dbReference type="STRING" id="237069.SAMN05216498_0318"/>
<proteinExistence type="predicted"/>
<evidence type="ECO:0000313" key="1">
    <source>
        <dbReference type="EMBL" id="SDN96868.1"/>
    </source>
</evidence>